<name>A0ACB8S8C6_9AGAM</name>
<evidence type="ECO:0000313" key="2">
    <source>
        <dbReference type="Proteomes" id="UP000814033"/>
    </source>
</evidence>
<keyword evidence="2" id="KW-1185">Reference proteome</keyword>
<organism evidence="1 2">
    <name type="scientific">Auriscalpium vulgare</name>
    <dbReference type="NCBI Taxonomy" id="40419"/>
    <lineage>
        <taxon>Eukaryota</taxon>
        <taxon>Fungi</taxon>
        <taxon>Dikarya</taxon>
        <taxon>Basidiomycota</taxon>
        <taxon>Agaricomycotina</taxon>
        <taxon>Agaricomycetes</taxon>
        <taxon>Russulales</taxon>
        <taxon>Auriscalpiaceae</taxon>
        <taxon>Auriscalpium</taxon>
    </lineage>
</organism>
<proteinExistence type="predicted"/>
<reference evidence="1" key="2">
    <citation type="journal article" date="2022" name="New Phytol.">
        <title>Evolutionary transition to the ectomycorrhizal habit in the genomes of a hyperdiverse lineage of mushroom-forming fungi.</title>
        <authorList>
            <person name="Looney B."/>
            <person name="Miyauchi S."/>
            <person name="Morin E."/>
            <person name="Drula E."/>
            <person name="Courty P.E."/>
            <person name="Kohler A."/>
            <person name="Kuo A."/>
            <person name="LaButti K."/>
            <person name="Pangilinan J."/>
            <person name="Lipzen A."/>
            <person name="Riley R."/>
            <person name="Andreopoulos W."/>
            <person name="He G."/>
            <person name="Johnson J."/>
            <person name="Nolan M."/>
            <person name="Tritt A."/>
            <person name="Barry K.W."/>
            <person name="Grigoriev I.V."/>
            <person name="Nagy L.G."/>
            <person name="Hibbett D."/>
            <person name="Henrissat B."/>
            <person name="Matheny P.B."/>
            <person name="Labbe J."/>
            <person name="Martin F.M."/>
        </authorList>
    </citation>
    <scope>NUCLEOTIDE SEQUENCE</scope>
    <source>
        <strain evidence="1">FP105234-sp</strain>
    </source>
</reference>
<protein>
    <submittedName>
        <fullName evidence="1">FAD-binding domain-containing protein</fullName>
    </submittedName>
</protein>
<sequence>MSTDSAQANDSASPAGFTGDWITSAHPEYAEAIARWAVNAQRHAQVVAFVRTPADVALALEYAKTHKLPLAVRGGGHSAAGASSAEAGVVIDLSRHIAGVTVDAERKLAHVGGGAVWATVDKAGIEHGLATVGGTVNHRRLTLGGGYGFLTGQHGLALDNLVQATIVTADGTARTVNANENADLFWGVRGGGSNFGVVTEFVLQLHPQRRTVFAGMVIYPAAALSKVVETLKEWWEKGPSEKATILQALTPCTMLLLFWNGSEEEGRAQYKPLFDLGPVMDMSREIPYEELNGLQNHLMPHGRNYYMKGIYTSGPSVPVSEELLQRVAALSAAHGITLFLAFEFFPTGKILTIPNDATAHIRGARVSTLIFSAWDDGDKLPAVRASANELMDVILKGETKLSERENTGYGNYIAEDPAVNAPGAGSTVGADRLFGANYPRLQKLKKQYDPTMLFSKWCPIVPAP</sequence>
<reference evidence="1" key="1">
    <citation type="submission" date="2021-02" db="EMBL/GenBank/DDBJ databases">
        <authorList>
            <consortium name="DOE Joint Genome Institute"/>
            <person name="Ahrendt S."/>
            <person name="Looney B.P."/>
            <person name="Miyauchi S."/>
            <person name="Morin E."/>
            <person name="Drula E."/>
            <person name="Courty P.E."/>
            <person name="Chicoki N."/>
            <person name="Fauchery L."/>
            <person name="Kohler A."/>
            <person name="Kuo A."/>
            <person name="Labutti K."/>
            <person name="Pangilinan J."/>
            <person name="Lipzen A."/>
            <person name="Riley R."/>
            <person name="Andreopoulos W."/>
            <person name="He G."/>
            <person name="Johnson J."/>
            <person name="Barry K.W."/>
            <person name="Grigoriev I.V."/>
            <person name="Nagy L."/>
            <person name="Hibbett D."/>
            <person name="Henrissat B."/>
            <person name="Matheny P.B."/>
            <person name="Labbe J."/>
            <person name="Martin F."/>
        </authorList>
    </citation>
    <scope>NUCLEOTIDE SEQUENCE</scope>
    <source>
        <strain evidence="1">FP105234-sp</strain>
    </source>
</reference>
<dbReference type="EMBL" id="MU275843">
    <property type="protein sequence ID" value="KAI0052753.1"/>
    <property type="molecule type" value="Genomic_DNA"/>
</dbReference>
<comment type="caution">
    <text evidence="1">The sequence shown here is derived from an EMBL/GenBank/DDBJ whole genome shotgun (WGS) entry which is preliminary data.</text>
</comment>
<gene>
    <name evidence="1" type="ORF">FA95DRAFT_1660207</name>
</gene>
<accession>A0ACB8S8C6</accession>
<dbReference type="Proteomes" id="UP000814033">
    <property type="component" value="Unassembled WGS sequence"/>
</dbReference>
<evidence type="ECO:0000313" key="1">
    <source>
        <dbReference type="EMBL" id="KAI0052753.1"/>
    </source>
</evidence>